<dbReference type="PANTHER" id="PTHR35309">
    <property type="match status" value="1"/>
</dbReference>
<evidence type="ECO:0000313" key="2">
    <source>
        <dbReference type="Proteomes" id="UP000077342"/>
    </source>
</evidence>
<dbReference type="Pfam" id="PF14249">
    <property type="entry name" value="Tocopherol_cycl"/>
    <property type="match status" value="1"/>
</dbReference>
<evidence type="ECO:0008006" key="3">
    <source>
        <dbReference type="Google" id="ProtNLM"/>
    </source>
</evidence>
<comment type="caution">
    <text evidence="1">The sequence shown here is derived from an EMBL/GenBank/DDBJ whole genome shotgun (WGS) entry which is preliminary data.</text>
</comment>
<dbReference type="GO" id="GO:0009976">
    <property type="term" value="F:tocopherol cyclase activity"/>
    <property type="evidence" value="ECO:0007669"/>
    <property type="project" value="InterPro"/>
</dbReference>
<protein>
    <recommendedName>
        <fullName evidence="3">Tocopherol cyclase</fullName>
    </recommendedName>
</protein>
<reference evidence="2" key="1">
    <citation type="submission" date="2016-04" db="EMBL/GenBank/DDBJ databases">
        <authorList>
            <person name="Strapagiel D."/>
            <person name="Borowka P."/>
            <person name="Marciniak B."/>
            <person name="Bakula Z."/>
            <person name="Van Ingen J."/>
            <person name="Safianowska A."/>
            <person name="Dziadek J."/>
            <person name="Jagielski T."/>
        </authorList>
    </citation>
    <scope>NUCLEOTIDE SEQUENCE [LARGE SCALE GENOMIC DNA]</scope>
    <source>
        <strain evidence="2">1010001458</strain>
    </source>
</reference>
<accession>A0A163VKK1</accession>
<gene>
    <name evidence="1" type="ORF">A4G28_03575</name>
</gene>
<proteinExistence type="predicted"/>
<name>A0A163VKK1_9MYCO</name>
<dbReference type="SUPFAM" id="SSF159245">
    <property type="entry name" value="AttH-like"/>
    <property type="match status" value="1"/>
</dbReference>
<dbReference type="RefSeq" id="WP_075513153.1">
    <property type="nucleotide sequence ID" value="NZ_CP089224.1"/>
</dbReference>
<evidence type="ECO:0000313" key="1">
    <source>
        <dbReference type="EMBL" id="KZS57455.1"/>
    </source>
</evidence>
<organism evidence="1 2">
    <name type="scientific">Mycobacterium ostraviense</name>
    <dbReference type="NCBI Taxonomy" id="2738409"/>
    <lineage>
        <taxon>Bacteria</taxon>
        <taxon>Bacillati</taxon>
        <taxon>Actinomycetota</taxon>
        <taxon>Actinomycetes</taxon>
        <taxon>Mycobacteriales</taxon>
        <taxon>Mycobacteriaceae</taxon>
        <taxon>Mycobacterium</taxon>
    </lineage>
</organism>
<dbReference type="EMBL" id="LWCI01000162">
    <property type="protein sequence ID" value="KZS57455.1"/>
    <property type="molecule type" value="Genomic_DNA"/>
</dbReference>
<dbReference type="PANTHER" id="PTHR35309:SF4">
    <property type="entry name" value="TOCOPHEROL CYCLASE"/>
    <property type="match status" value="1"/>
</dbReference>
<keyword evidence="2" id="KW-1185">Reference proteome</keyword>
<dbReference type="AlphaFoldDB" id="A0A163VKK1"/>
<sequence length="334" mass="36472">MTAAYLRWAVEGIAKRLVDAYRSTGADLPFGDPLPSHGCEMEGWFWRLTNGASDRVVVGLCSVNRHPDGDWATVAVALHPGGVVRSAALDGAEAESSPFTVHAGTDPAGSFAAATDRLRIDLDDIHLNLRFTDLFQWPKAFGGGGVFSSIPFLNQYWHPYRLGGKASGTVEFSDGTWTFDDARLYAERNWGAGFPERWWWGQAHDFDGADVSVAFSGGLLHVGPIRQDVTGVVVRLGDEVIRMTPPALVRSQVGDGHWRIRAFTPLYQIWLDGDAGGRDPHVLPVPLPGQRRNVDTDFEHLAGRLHCVVRKFGRVVFDGTSELTGLEIGSRPAG</sequence>
<dbReference type="Proteomes" id="UP000077342">
    <property type="component" value="Unassembled WGS sequence"/>
</dbReference>
<dbReference type="InterPro" id="IPR025893">
    <property type="entry name" value="Tocopherol_cyclase"/>
</dbReference>